<feature type="zinc finger region" description="C3H1-type" evidence="1">
    <location>
        <begin position="101"/>
        <end position="129"/>
    </location>
</feature>
<feature type="zinc finger region" description="C3H1-type" evidence="1">
    <location>
        <begin position="16"/>
        <end position="44"/>
    </location>
</feature>
<feature type="domain" description="C3H1-type" evidence="2">
    <location>
        <begin position="16"/>
        <end position="44"/>
    </location>
</feature>
<accession>A0AAV2RPH4</accession>
<dbReference type="Proteomes" id="UP001497623">
    <property type="component" value="Unassembled WGS sequence"/>
</dbReference>
<dbReference type="SMART" id="SM00356">
    <property type="entry name" value="ZnF_C3H1"/>
    <property type="match status" value="3"/>
</dbReference>
<name>A0AAV2RPH4_MEGNR</name>
<sequence>ITRGECLGWKSKQCNFYHPDLCWQYLGQGKCNSGNRCVFRHIQDSEEKDNKPSLSNSKYRKAVCRYWVAGKCQNRNCNFTHPVICREILRTGQCNLKQCNSFHPQICNANGKNERCKWGDKCRFLHIKRGTSMGNYQQQNRESNKRENPKIIQKYNIMRIEMVSYILVETLNTQSLMHCK</sequence>
<proteinExistence type="predicted"/>
<keyword evidence="1" id="KW-0479">Metal-binding</keyword>
<organism evidence="3 4">
    <name type="scientific">Meganyctiphanes norvegica</name>
    <name type="common">Northern krill</name>
    <name type="synonym">Thysanopoda norvegica</name>
    <dbReference type="NCBI Taxonomy" id="48144"/>
    <lineage>
        <taxon>Eukaryota</taxon>
        <taxon>Metazoa</taxon>
        <taxon>Ecdysozoa</taxon>
        <taxon>Arthropoda</taxon>
        <taxon>Crustacea</taxon>
        <taxon>Multicrustacea</taxon>
        <taxon>Malacostraca</taxon>
        <taxon>Eumalacostraca</taxon>
        <taxon>Eucarida</taxon>
        <taxon>Euphausiacea</taxon>
        <taxon>Euphausiidae</taxon>
        <taxon>Meganyctiphanes</taxon>
    </lineage>
</organism>
<dbReference type="Pfam" id="PF14608">
    <property type="entry name" value="zf-CCCH_2"/>
    <property type="match status" value="3"/>
</dbReference>
<feature type="non-terminal residue" evidence="3">
    <location>
        <position position="1"/>
    </location>
</feature>
<keyword evidence="4" id="KW-1185">Reference proteome</keyword>
<dbReference type="GO" id="GO:0008270">
    <property type="term" value="F:zinc ion binding"/>
    <property type="evidence" value="ECO:0007669"/>
    <property type="project" value="UniProtKB-KW"/>
</dbReference>
<dbReference type="Gene3D" id="4.10.1000.10">
    <property type="entry name" value="Zinc finger, CCCH-type"/>
    <property type="match status" value="2"/>
</dbReference>
<dbReference type="PROSITE" id="PS50103">
    <property type="entry name" value="ZF_C3H1"/>
    <property type="match status" value="3"/>
</dbReference>
<evidence type="ECO:0000259" key="2">
    <source>
        <dbReference type="PROSITE" id="PS50103"/>
    </source>
</evidence>
<dbReference type="InterPro" id="IPR000571">
    <property type="entry name" value="Znf_CCCH"/>
</dbReference>
<protein>
    <recommendedName>
        <fullName evidence="2">C3H1-type domain-containing protein</fullName>
    </recommendedName>
</protein>
<gene>
    <name evidence="3" type="ORF">MNOR_LOCUS27800</name>
</gene>
<keyword evidence="1" id="KW-0862">Zinc</keyword>
<feature type="domain" description="C3H1-type" evidence="2">
    <location>
        <begin position="101"/>
        <end position="129"/>
    </location>
</feature>
<keyword evidence="1" id="KW-0863">Zinc-finger</keyword>
<evidence type="ECO:0000313" key="3">
    <source>
        <dbReference type="EMBL" id="CAL4136418.1"/>
    </source>
</evidence>
<evidence type="ECO:0000313" key="4">
    <source>
        <dbReference type="Proteomes" id="UP001497623"/>
    </source>
</evidence>
<evidence type="ECO:0000256" key="1">
    <source>
        <dbReference type="PROSITE-ProRule" id="PRU00723"/>
    </source>
</evidence>
<dbReference type="EMBL" id="CAXKWB010029785">
    <property type="protein sequence ID" value="CAL4136418.1"/>
    <property type="molecule type" value="Genomic_DNA"/>
</dbReference>
<reference evidence="3 4" key="1">
    <citation type="submission" date="2024-05" db="EMBL/GenBank/DDBJ databases">
        <authorList>
            <person name="Wallberg A."/>
        </authorList>
    </citation>
    <scope>NUCLEOTIDE SEQUENCE [LARGE SCALE GENOMIC DNA]</scope>
</reference>
<comment type="caution">
    <text evidence="3">The sequence shown here is derived from an EMBL/GenBank/DDBJ whole genome shotgun (WGS) entry which is preliminary data.</text>
</comment>
<dbReference type="AlphaFoldDB" id="A0AAV2RPH4"/>
<feature type="domain" description="C3H1-type" evidence="2">
    <location>
        <begin position="58"/>
        <end position="84"/>
    </location>
</feature>
<feature type="zinc finger region" description="C3H1-type" evidence="1">
    <location>
        <begin position="58"/>
        <end position="84"/>
    </location>
</feature>